<evidence type="ECO:0000256" key="1">
    <source>
        <dbReference type="SAM" id="Phobius"/>
    </source>
</evidence>
<dbReference type="EMBL" id="KZ559620">
    <property type="protein sequence ID" value="PLN76362.1"/>
    <property type="molecule type" value="Genomic_DNA"/>
</dbReference>
<keyword evidence="1" id="KW-0472">Membrane</keyword>
<protein>
    <submittedName>
        <fullName evidence="2">Uncharacterized protein</fullName>
    </submittedName>
</protein>
<keyword evidence="1" id="KW-1133">Transmembrane helix</keyword>
<evidence type="ECO:0000313" key="2">
    <source>
        <dbReference type="EMBL" id="PLN76362.1"/>
    </source>
</evidence>
<accession>A0A2J5HHA5</accession>
<dbReference type="AlphaFoldDB" id="A0A2J5HHA5"/>
<evidence type="ECO:0000313" key="3">
    <source>
        <dbReference type="Proteomes" id="UP000235023"/>
    </source>
</evidence>
<feature type="transmembrane region" description="Helical" evidence="1">
    <location>
        <begin position="33"/>
        <end position="54"/>
    </location>
</feature>
<keyword evidence="3" id="KW-1185">Reference proteome</keyword>
<organism evidence="2 3">
    <name type="scientific">Aspergillus taichungensis</name>
    <dbReference type="NCBI Taxonomy" id="482145"/>
    <lineage>
        <taxon>Eukaryota</taxon>
        <taxon>Fungi</taxon>
        <taxon>Dikarya</taxon>
        <taxon>Ascomycota</taxon>
        <taxon>Pezizomycotina</taxon>
        <taxon>Eurotiomycetes</taxon>
        <taxon>Eurotiomycetidae</taxon>
        <taxon>Eurotiales</taxon>
        <taxon>Aspergillaceae</taxon>
        <taxon>Aspergillus</taxon>
        <taxon>Aspergillus subgen. Circumdati</taxon>
    </lineage>
</organism>
<proteinExistence type="predicted"/>
<name>A0A2J5HHA5_9EURO</name>
<dbReference type="Proteomes" id="UP000235023">
    <property type="component" value="Unassembled WGS sequence"/>
</dbReference>
<reference evidence="3" key="1">
    <citation type="submission" date="2017-12" db="EMBL/GenBank/DDBJ databases">
        <authorList>
            <consortium name="DOE Joint Genome Institute"/>
            <person name="Mondo S.J."/>
            <person name="Kjaerbolling I."/>
            <person name="Vesth T.C."/>
            <person name="Frisvad J.C."/>
            <person name="Nybo J.L."/>
            <person name="Theobald S."/>
            <person name="Kuo A."/>
            <person name="Bowyer P."/>
            <person name="Matsuda Y."/>
            <person name="Lyhne E.K."/>
            <person name="Kogle M.E."/>
            <person name="Clum A."/>
            <person name="Lipzen A."/>
            <person name="Salamov A."/>
            <person name="Ngan C.Y."/>
            <person name="Daum C."/>
            <person name="Chiniquy J."/>
            <person name="Barry K."/>
            <person name="LaButti K."/>
            <person name="Haridas S."/>
            <person name="Simmons B.A."/>
            <person name="Magnuson J.K."/>
            <person name="Mortensen U.H."/>
            <person name="Larsen T.O."/>
            <person name="Grigoriev I.V."/>
            <person name="Baker S.E."/>
            <person name="Andersen M.R."/>
            <person name="Nordberg H.P."/>
            <person name="Cantor M.N."/>
            <person name="Hua S.X."/>
        </authorList>
    </citation>
    <scope>NUCLEOTIDE SEQUENCE [LARGE SCALE GENOMIC DNA]</scope>
    <source>
        <strain evidence="3">IBT 19404</strain>
    </source>
</reference>
<sequence>MGVRCALRSVDGFKNGRTRSGLLLGTRRIGIDWTVFLFLLLSDGLSLAVHLRGVCISGEDRRMQAQTT</sequence>
<gene>
    <name evidence="2" type="ORF">BDW42DRAFT_178925</name>
</gene>
<keyword evidence="1" id="KW-0812">Transmembrane</keyword>